<evidence type="ECO:0008006" key="3">
    <source>
        <dbReference type="Google" id="ProtNLM"/>
    </source>
</evidence>
<keyword evidence="2" id="KW-1185">Reference proteome</keyword>
<dbReference type="STRING" id="591205.SAMN05421538_103145"/>
<evidence type="ECO:0000313" key="2">
    <source>
        <dbReference type="Proteomes" id="UP000199344"/>
    </source>
</evidence>
<dbReference type="RefSeq" id="WP_090522206.1">
    <property type="nucleotide sequence ID" value="NZ_FNAH01000003.1"/>
</dbReference>
<reference evidence="1 2" key="1">
    <citation type="submission" date="2016-10" db="EMBL/GenBank/DDBJ databases">
        <authorList>
            <person name="de Groot N.N."/>
        </authorList>
    </citation>
    <scope>NUCLEOTIDE SEQUENCE [LARGE SCALE GENOMIC DNA]</scope>
    <source>
        <strain evidence="1 2">DSM 22220</strain>
    </source>
</reference>
<dbReference type="EMBL" id="FNAH01000003">
    <property type="protein sequence ID" value="SDD97040.1"/>
    <property type="molecule type" value="Genomic_DNA"/>
</dbReference>
<dbReference type="InterPro" id="IPR018912">
    <property type="entry name" value="DUF2478"/>
</dbReference>
<accession>A0A1G6Z337</accession>
<dbReference type="AlphaFoldDB" id="A0A1G6Z337"/>
<dbReference type="Pfam" id="PF10649">
    <property type="entry name" value="DUF2478"/>
    <property type="match status" value="1"/>
</dbReference>
<sequence length="171" mass="17948">MLGWLDHAETGGGAAAHALMRDQAVRLAAAGIAVRGALQTSDAAADECHCAMTLRILGDDGPDVMISQDLGRESRGCRLDTGALESAAQRVLETLPEAELLILNKFGKQEILGRGMVSVIAAAMERGLPVLISVAPQQQAEFAEFAGGLATKVKPADLDAWCDRATRLRAA</sequence>
<organism evidence="1 2">
    <name type="scientific">Paracoccus isoporae</name>
    <dbReference type="NCBI Taxonomy" id="591205"/>
    <lineage>
        <taxon>Bacteria</taxon>
        <taxon>Pseudomonadati</taxon>
        <taxon>Pseudomonadota</taxon>
        <taxon>Alphaproteobacteria</taxon>
        <taxon>Rhodobacterales</taxon>
        <taxon>Paracoccaceae</taxon>
        <taxon>Paracoccus</taxon>
    </lineage>
</organism>
<name>A0A1G6Z337_9RHOB</name>
<gene>
    <name evidence="1" type="ORF">SAMN05421538_103145</name>
</gene>
<proteinExistence type="predicted"/>
<evidence type="ECO:0000313" key="1">
    <source>
        <dbReference type="EMBL" id="SDD97040.1"/>
    </source>
</evidence>
<dbReference type="OrthoDB" id="5918880at2"/>
<dbReference type="Proteomes" id="UP000199344">
    <property type="component" value="Unassembled WGS sequence"/>
</dbReference>
<protein>
    <recommendedName>
        <fullName evidence="3">Nucleoside-triphosphatase THEP1</fullName>
    </recommendedName>
</protein>